<protein>
    <submittedName>
        <fullName evidence="4">Potassium channel family protein</fullName>
    </submittedName>
</protein>
<evidence type="ECO:0000313" key="5">
    <source>
        <dbReference type="Proteomes" id="UP001597460"/>
    </source>
</evidence>
<dbReference type="PROSITE" id="PS51201">
    <property type="entry name" value="RCK_N"/>
    <property type="match status" value="2"/>
</dbReference>
<dbReference type="PROSITE" id="PS51202">
    <property type="entry name" value="RCK_C"/>
    <property type="match status" value="2"/>
</dbReference>
<dbReference type="GO" id="GO:0034220">
    <property type="term" value="P:monoatomic ion transmembrane transport"/>
    <property type="evidence" value="ECO:0007669"/>
    <property type="project" value="UniProtKB-KW"/>
</dbReference>
<dbReference type="InterPro" id="IPR036291">
    <property type="entry name" value="NAD(P)-bd_dom_sf"/>
</dbReference>
<dbReference type="SUPFAM" id="SSF116726">
    <property type="entry name" value="TrkA C-terminal domain-like"/>
    <property type="match status" value="2"/>
</dbReference>
<dbReference type="Gene3D" id="1.10.287.70">
    <property type="match status" value="1"/>
</dbReference>
<keyword evidence="4" id="KW-0813">Transport</keyword>
<dbReference type="Gene3D" id="3.40.50.720">
    <property type="entry name" value="NAD(P)-binding Rossmann-like Domain"/>
    <property type="match status" value="2"/>
</dbReference>
<dbReference type="InterPro" id="IPR003148">
    <property type="entry name" value="RCK_N"/>
</dbReference>
<feature type="domain" description="RCK N-terminal" evidence="2">
    <location>
        <begin position="112"/>
        <end position="229"/>
    </location>
</feature>
<feature type="transmembrane region" description="Helical" evidence="1">
    <location>
        <begin position="12"/>
        <end position="33"/>
    </location>
</feature>
<comment type="caution">
    <text evidence="4">The sequence shown here is derived from an EMBL/GenBank/DDBJ whole genome shotgun (WGS) entry which is preliminary data.</text>
</comment>
<feature type="domain" description="RCK C-terminal" evidence="3">
    <location>
        <begin position="460"/>
        <end position="544"/>
    </location>
</feature>
<accession>A0ABW5JIT8</accession>
<dbReference type="Pfam" id="PF02254">
    <property type="entry name" value="TrkA_N"/>
    <property type="match status" value="2"/>
</dbReference>
<feature type="transmembrane region" description="Helical" evidence="1">
    <location>
        <begin position="73"/>
        <end position="94"/>
    </location>
</feature>
<dbReference type="PANTHER" id="PTHR43833:SF9">
    <property type="entry name" value="POTASSIUM CHANNEL PROTEIN YUGO-RELATED"/>
    <property type="match status" value="1"/>
</dbReference>
<feature type="domain" description="RCK C-terminal" evidence="3">
    <location>
        <begin position="246"/>
        <end position="330"/>
    </location>
</feature>
<dbReference type="InterPro" id="IPR036721">
    <property type="entry name" value="RCK_C_sf"/>
</dbReference>
<dbReference type="PANTHER" id="PTHR43833">
    <property type="entry name" value="POTASSIUM CHANNEL PROTEIN 2-RELATED-RELATED"/>
    <property type="match status" value="1"/>
</dbReference>
<dbReference type="Gene3D" id="3.30.70.1450">
    <property type="entry name" value="Regulator of K+ conductance, C-terminal domain"/>
    <property type="match status" value="2"/>
</dbReference>
<evidence type="ECO:0000259" key="2">
    <source>
        <dbReference type="PROSITE" id="PS51201"/>
    </source>
</evidence>
<sequence>MNSKFSWQNKILIFLVGVIAIILIYAKIFMWGMGYFEGQQVTLAQSIQVVVESLTTSGYGGFAPWESDFMNYFILWMNFTGLALLFIAFPVFFIPSLKNVMSRDIPRKINKQDHVIICDYSSYTEALIEELNSRNKDYVIIEDEEEKAKGLMETGFNVMLGDPEQKEILEAACIDKATAVVIHTDIYKNISTIFTVKNIETNAKVIAILRDENMKVYYDLAGADITIAPRQLVGKTLAEQIPAVSINDSVEIDNNLEIVEIDIQDGSELCDQVIGKTDLLKQYNINIIGAWVKGEFQSPVHIDLELSSNTRLLVAGFSEELENLTKKAVAKTRDFTRNEVLILGYGQSGQAVAEVLRNTSVSVKVVDIEDKEGVDIIGDVREPKVLSELGVEDASAIIITIRDDTAALFATLMSRNKNRQANIIVRANDKGDVQKLYQAGADYVQSLATVSGRMLASCIFEDETSIAANKQINLIQLPVGSLAGKTLAGADVRAQTGCTILVVIRGDERFPKVDPNDFVFRDGDEVILAGTDESTQEFERRYLN</sequence>
<keyword evidence="5" id="KW-1185">Reference proteome</keyword>
<evidence type="ECO:0000259" key="3">
    <source>
        <dbReference type="PROSITE" id="PS51202"/>
    </source>
</evidence>
<evidence type="ECO:0000256" key="1">
    <source>
        <dbReference type="SAM" id="Phobius"/>
    </source>
</evidence>
<dbReference type="EMBL" id="JBHULI010000002">
    <property type="protein sequence ID" value="MFD2531343.1"/>
    <property type="molecule type" value="Genomic_DNA"/>
</dbReference>
<name>A0ABW5JIT8_9BACT</name>
<dbReference type="InterPro" id="IPR006037">
    <property type="entry name" value="RCK_C"/>
</dbReference>
<proteinExistence type="predicted"/>
<gene>
    <name evidence="4" type="ORF">ACFSVN_02670</name>
</gene>
<keyword evidence="1" id="KW-0812">Transmembrane</keyword>
<keyword evidence="1" id="KW-0472">Membrane</keyword>
<dbReference type="InterPro" id="IPR050721">
    <property type="entry name" value="Trk_Ktr_HKT_K-transport"/>
</dbReference>
<reference evidence="5" key="1">
    <citation type="journal article" date="2019" name="Int. J. Syst. Evol. Microbiol.">
        <title>The Global Catalogue of Microorganisms (GCM) 10K type strain sequencing project: providing services to taxonomists for standard genome sequencing and annotation.</title>
        <authorList>
            <consortium name="The Broad Institute Genomics Platform"/>
            <consortium name="The Broad Institute Genome Sequencing Center for Infectious Disease"/>
            <person name="Wu L."/>
            <person name="Ma J."/>
        </authorList>
    </citation>
    <scope>NUCLEOTIDE SEQUENCE [LARGE SCALE GENOMIC DNA]</scope>
    <source>
        <strain evidence="5">KCTC 52042</strain>
    </source>
</reference>
<dbReference type="SUPFAM" id="SSF51735">
    <property type="entry name" value="NAD(P)-binding Rossmann-fold domains"/>
    <property type="match status" value="2"/>
</dbReference>
<organism evidence="4 5">
    <name type="scientific">Gracilimonas halophila</name>
    <dbReference type="NCBI Taxonomy" id="1834464"/>
    <lineage>
        <taxon>Bacteria</taxon>
        <taxon>Pseudomonadati</taxon>
        <taxon>Balneolota</taxon>
        <taxon>Balneolia</taxon>
        <taxon>Balneolales</taxon>
        <taxon>Balneolaceae</taxon>
        <taxon>Gracilimonas</taxon>
    </lineage>
</organism>
<dbReference type="Proteomes" id="UP001597460">
    <property type="component" value="Unassembled WGS sequence"/>
</dbReference>
<dbReference type="Pfam" id="PF02080">
    <property type="entry name" value="TrkA_C"/>
    <property type="match status" value="1"/>
</dbReference>
<evidence type="ECO:0000313" key="4">
    <source>
        <dbReference type="EMBL" id="MFD2531343.1"/>
    </source>
</evidence>
<dbReference type="RefSeq" id="WP_390298200.1">
    <property type="nucleotide sequence ID" value="NZ_JBHULI010000002.1"/>
</dbReference>
<dbReference type="SUPFAM" id="SSF81324">
    <property type="entry name" value="Voltage-gated potassium channels"/>
    <property type="match status" value="1"/>
</dbReference>
<keyword evidence="1" id="KW-1133">Transmembrane helix</keyword>
<keyword evidence="4" id="KW-0407">Ion channel</keyword>
<feature type="domain" description="RCK N-terminal" evidence="2">
    <location>
        <begin position="337"/>
        <end position="445"/>
    </location>
</feature>
<keyword evidence="4" id="KW-0406">Ion transport</keyword>